<gene>
    <name evidence="2" type="ORF">SAMN05660686_02893</name>
</gene>
<feature type="compositionally biased region" description="Basic residues" evidence="1">
    <location>
        <begin position="12"/>
        <end position="23"/>
    </location>
</feature>
<accession>A0A8G2BIV5</accession>
<evidence type="ECO:0000256" key="1">
    <source>
        <dbReference type="SAM" id="MobiDB-lite"/>
    </source>
</evidence>
<dbReference type="Proteomes" id="UP000198615">
    <property type="component" value="Unassembled WGS sequence"/>
</dbReference>
<dbReference type="RefSeq" id="WP_215906114.1">
    <property type="nucleotide sequence ID" value="NZ_FNBW01000008.1"/>
</dbReference>
<protein>
    <recommendedName>
        <fullName evidence="4">DUF1524 domain-containing protein</fullName>
    </recommendedName>
</protein>
<reference evidence="2 3" key="1">
    <citation type="submission" date="2016-10" db="EMBL/GenBank/DDBJ databases">
        <authorList>
            <person name="Varghese N."/>
            <person name="Submissions S."/>
        </authorList>
    </citation>
    <scope>NUCLEOTIDE SEQUENCE [LARGE SCALE GENOMIC DNA]</scope>
    <source>
        <strain evidence="2 3">DSM 18839</strain>
    </source>
</reference>
<feature type="region of interest" description="Disordered" evidence="1">
    <location>
        <begin position="1"/>
        <end position="23"/>
    </location>
</feature>
<keyword evidence="3" id="KW-1185">Reference proteome</keyword>
<dbReference type="PANTHER" id="PTHR24094">
    <property type="entry name" value="SECRETED PROTEIN"/>
    <property type="match status" value="1"/>
</dbReference>
<evidence type="ECO:0008006" key="4">
    <source>
        <dbReference type="Google" id="ProtNLM"/>
    </source>
</evidence>
<dbReference type="PANTHER" id="PTHR24094:SF15">
    <property type="entry name" value="AMP-DEPENDENT SYNTHETASE_LIGASE DOMAIN-CONTAINING PROTEIN-RELATED"/>
    <property type="match status" value="1"/>
</dbReference>
<proteinExistence type="predicted"/>
<organism evidence="2 3">
    <name type="scientific">Thalassobaculum litoreum DSM 18839</name>
    <dbReference type="NCBI Taxonomy" id="1123362"/>
    <lineage>
        <taxon>Bacteria</taxon>
        <taxon>Pseudomonadati</taxon>
        <taxon>Pseudomonadota</taxon>
        <taxon>Alphaproteobacteria</taxon>
        <taxon>Rhodospirillales</taxon>
        <taxon>Thalassobaculaceae</taxon>
        <taxon>Thalassobaculum</taxon>
    </lineage>
</organism>
<dbReference type="EMBL" id="FNBW01000008">
    <property type="protein sequence ID" value="SDF95601.1"/>
    <property type="molecule type" value="Genomic_DNA"/>
</dbReference>
<sequence length="229" mass="26028">MAPRRAGPRSTPRSRKSANHQRTGFWRRRTGRWSRWAVVIAALVAAVAGLRQSELFYPVDEPFERDLYRHWSDADGDCRDTRQEVLVAESLDPPAMSADGCKVVSGRWYDPFTGATFTDPGDLDVDHRVPLSEAHRSGAHRWDAARREAYANDLSHPDTLIAVDKSANRSKGDGDPLSWMPPEWGYWCPYTARWRATKQRWELQEDLLEGWWIDAVLAGCKLLGRPTGP</sequence>
<evidence type="ECO:0000313" key="3">
    <source>
        <dbReference type="Proteomes" id="UP000198615"/>
    </source>
</evidence>
<name>A0A8G2BIV5_9PROT</name>
<dbReference type="AlphaFoldDB" id="A0A8G2BIV5"/>
<comment type="caution">
    <text evidence="2">The sequence shown here is derived from an EMBL/GenBank/DDBJ whole genome shotgun (WGS) entry which is preliminary data.</text>
</comment>
<evidence type="ECO:0000313" key="2">
    <source>
        <dbReference type="EMBL" id="SDF95601.1"/>
    </source>
</evidence>